<organism evidence="3 4">
    <name type="scientific">Paramuricea clavata</name>
    <name type="common">Red gorgonian</name>
    <name type="synonym">Violescent sea-whip</name>
    <dbReference type="NCBI Taxonomy" id="317549"/>
    <lineage>
        <taxon>Eukaryota</taxon>
        <taxon>Metazoa</taxon>
        <taxon>Cnidaria</taxon>
        <taxon>Anthozoa</taxon>
        <taxon>Octocorallia</taxon>
        <taxon>Malacalcyonacea</taxon>
        <taxon>Plexauridae</taxon>
        <taxon>Paramuricea</taxon>
    </lineage>
</organism>
<comment type="caution">
    <text evidence="3">The sequence shown here is derived from an EMBL/GenBank/DDBJ whole genome shotgun (WGS) entry which is preliminary data.</text>
</comment>
<dbReference type="Proteomes" id="UP001152795">
    <property type="component" value="Unassembled WGS sequence"/>
</dbReference>
<sequence length="511" mass="61053">MCRTRWKGDYEETCILCFLPLTSQMEWWPRCAPDERQRFKHKENRNGNHYTCPFAMSRGEFQTRRVPHSRRTRAKTETTVDCFICFDEIVSNEKYAFDMPCCAKFLHLKCWETLDTVKNESEHNASCPMCRTRWKGDYEETCILCFLPLTSQMEWWPRCAPDERQRFKHKENRNGNHYTCPFAMSRGEFQTRRVPHSRRTRAKTETTVDCFICFDEIVSNEKYAFDMPCCAKFLHLKCWETLDTVKNESEHNASCPMCRTRWKGDYEETCILCFRPLTSQMEWWPRCAPEERQRFKHKENRNGNHYTCPFAMSRGEFRTQSDGWYSMCTRAKTETTVDCFICFEEIVSNEKCAFDMPCCSKILHLKCWETLETVKNESGHNASCPMCRTRWKGDYEETCFLCFLPLTSQMEWWPRCAPEERQRFKHKENRNGNHYTCPFAMSRGEFRTRRGGWHSRCTRAKTETTVDCFICLEQVVGNEKYAFNMPCCSKIIHLKCWETWETVRKESGQNR</sequence>
<evidence type="ECO:0000256" key="2">
    <source>
        <dbReference type="ARBA" id="ARBA00022833"/>
    </source>
</evidence>
<keyword evidence="4" id="KW-1185">Reference proteome</keyword>
<dbReference type="PROSITE" id="PS50089">
    <property type="entry name" value="ZF_RING_2"/>
    <property type="match status" value="3"/>
</dbReference>
<gene>
    <name evidence="3" type="ORF">PACLA_8A008373</name>
</gene>
<protein>
    <submittedName>
        <fullName evidence="3">---NA</fullName>
    </submittedName>
</protein>
<dbReference type="Gene3D" id="3.30.40.10">
    <property type="entry name" value="Zinc/RING finger domain, C3HC4 (zinc finger)"/>
    <property type="match status" value="3"/>
</dbReference>
<dbReference type="SMART" id="SM00184">
    <property type="entry name" value="RING"/>
    <property type="match status" value="3"/>
</dbReference>
<evidence type="ECO:0000256" key="1">
    <source>
        <dbReference type="ARBA" id="ARBA00022771"/>
    </source>
</evidence>
<dbReference type="AlphaFoldDB" id="A0A7D9J3T0"/>
<name>A0A7D9J3T0_PARCT</name>
<dbReference type="SUPFAM" id="SSF57850">
    <property type="entry name" value="RING/U-box"/>
    <property type="match status" value="3"/>
</dbReference>
<evidence type="ECO:0000313" key="3">
    <source>
        <dbReference type="EMBL" id="CAB4021330.1"/>
    </source>
</evidence>
<dbReference type="EMBL" id="CACRXK020011382">
    <property type="protein sequence ID" value="CAB4021330.1"/>
    <property type="molecule type" value="Genomic_DNA"/>
</dbReference>
<dbReference type="InterPro" id="IPR001841">
    <property type="entry name" value="Znf_RING"/>
</dbReference>
<keyword evidence="2" id="KW-0862">Zinc</keyword>
<evidence type="ECO:0000313" key="4">
    <source>
        <dbReference type="Proteomes" id="UP001152795"/>
    </source>
</evidence>
<keyword evidence="1" id="KW-0863">Zinc-finger</keyword>
<dbReference type="GO" id="GO:0008270">
    <property type="term" value="F:zinc ion binding"/>
    <property type="evidence" value="ECO:0007669"/>
    <property type="project" value="UniProtKB-KW"/>
</dbReference>
<accession>A0A7D9J3T0</accession>
<proteinExistence type="predicted"/>
<dbReference type="InterPro" id="IPR042862">
    <property type="entry name" value="RNF32"/>
</dbReference>
<reference evidence="3" key="1">
    <citation type="submission" date="2020-04" db="EMBL/GenBank/DDBJ databases">
        <authorList>
            <person name="Alioto T."/>
            <person name="Alioto T."/>
            <person name="Gomez Garrido J."/>
        </authorList>
    </citation>
    <scope>NUCLEOTIDE SEQUENCE</scope>
    <source>
        <strain evidence="3">A484AB</strain>
    </source>
</reference>
<dbReference type="InterPro" id="IPR013083">
    <property type="entry name" value="Znf_RING/FYVE/PHD"/>
</dbReference>
<dbReference type="PANTHER" id="PTHR14991:SF0">
    <property type="entry name" value="RING FINGER PROTEIN 32"/>
    <property type="match status" value="1"/>
</dbReference>
<dbReference type="PANTHER" id="PTHR14991">
    <property type="entry name" value="RING FINGER PROTEIN 32"/>
    <property type="match status" value="1"/>
</dbReference>
<keyword evidence="1" id="KW-0479">Metal-binding</keyword>